<evidence type="ECO:0000256" key="6">
    <source>
        <dbReference type="SAM" id="MobiDB-lite"/>
    </source>
</evidence>
<evidence type="ECO:0000256" key="3">
    <source>
        <dbReference type="ARBA" id="ARBA00022525"/>
    </source>
</evidence>
<feature type="region of interest" description="Disordered" evidence="6">
    <location>
        <begin position="164"/>
        <end position="188"/>
    </location>
</feature>
<dbReference type="InterPro" id="IPR002200">
    <property type="entry name" value="Elicitin"/>
</dbReference>
<feature type="chain" id="PRO_5040802048" evidence="7">
    <location>
        <begin position="20"/>
        <end position="212"/>
    </location>
</feature>
<comment type="subcellular location">
    <subcellularLocation>
        <location evidence="1">Secreted</location>
    </subcellularLocation>
</comment>
<evidence type="ECO:0000313" key="8">
    <source>
        <dbReference type="EMBL" id="GMF11618.1"/>
    </source>
</evidence>
<proteinExistence type="inferred from homology"/>
<dbReference type="SUPFAM" id="SSF48647">
    <property type="entry name" value="Fungal elicitin"/>
    <property type="match status" value="1"/>
</dbReference>
<keyword evidence="5" id="KW-1015">Disulfide bond</keyword>
<evidence type="ECO:0000256" key="1">
    <source>
        <dbReference type="ARBA" id="ARBA00004613"/>
    </source>
</evidence>
<organism evidence="8 9">
    <name type="scientific">Phytophthora lilii</name>
    <dbReference type="NCBI Taxonomy" id="2077276"/>
    <lineage>
        <taxon>Eukaryota</taxon>
        <taxon>Sar</taxon>
        <taxon>Stramenopiles</taxon>
        <taxon>Oomycota</taxon>
        <taxon>Peronosporomycetes</taxon>
        <taxon>Peronosporales</taxon>
        <taxon>Peronosporaceae</taxon>
        <taxon>Phytophthora</taxon>
    </lineage>
</organism>
<evidence type="ECO:0000256" key="4">
    <source>
        <dbReference type="ARBA" id="ARBA00022978"/>
    </source>
</evidence>
<dbReference type="GO" id="GO:0005576">
    <property type="term" value="C:extracellular region"/>
    <property type="evidence" value="ECO:0007669"/>
    <property type="project" value="UniProtKB-SubCell"/>
</dbReference>
<evidence type="ECO:0000313" key="9">
    <source>
        <dbReference type="Proteomes" id="UP001165083"/>
    </source>
</evidence>
<dbReference type="InterPro" id="IPR036470">
    <property type="entry name" value="Elicitin_sf"/>
</dbReference>
<sequence length="212" mass="20775">MRTFAPVLLVASLAAAASAQSSSASAAASLSSASASGSGSLSAELAAIPTCNTTQLNDAEATLTSNQREAQCESALGLSSGTMLQVTTAKASQMCDTASCKAALQELYNELPNCRYNLWGLQHSAKKLLEYCGITPTNTTESSDSSSGSVSWSVTSGSASFAPAGATDAPSTASSTTTGSSATSAGSSAASTTTTVSAALAATAGLVAVFLA</sequence>
<comment type="caution">
    <text evidence="8">The sequence shown here is derived from an EMBL/GenBank/DDBJ whole genome shotgun (WGS) entry which is preliminary data.</text>
</comment>
<dbReference type="SMART" id="SM01187">
    <property type="entry name" value="Elicitin"/>
    <property type="match status" value="1"/>
</dbReference>
<dbReference type="OrthoDB" id="127770at2759"/>
<evidence type="ECO:0000256" key="5">
    <source>
        <dbReference type="ARBA" id="ARBA00023157"/>
    </source>
</evidence>
<accession>A0A9W6TBS4</accession>
<keyword evidence="7" id="KW-0732">Signal</keyword>
<keyword evidence="3" id="KW-0964">Secreted</keyword>
<reference evidence="8" key="1">
    <citation type="submission" date="2023-04" db="EMBL/GenBank/DDBJ databases">
        <title>Phytophthora lilii NBRC 32176.</title>
        <authorList>
            <person name="Ichikawa N."/>
            <person name="Sato H."/>
            <person name="Tonouchi N."/>
        </authorList>
    </citation>
    <scope>NUCLEOTIDE SEQUENCE</scope>
    <source>
        <strain evidence="8">NBRC 32176</strain>
    </source>
</reference>
<dbReference type="EMBL" id="BSXW01000081">
    <property type="protein sequence ID" value="GMF11618.1"/>
    <property type="molecule type" value="Genomic_DNA"/>
</dbReference>
<feature type="signal peptide" evidence="7">
    <location>
        <begin position="1"/>
        <end position="19"/>
    </location>
</feature>
<keyword evidence="9" id="KW-1185">Reference proteome</keyword>
<dbReference type="GO" id="GO:0052040">
    <property type="term" value="P:symbiont-mediated perturbation of host programmed cell death"/>
    <property type="evidence" value="ECO:0007669"/>
    <property type="project" value="UniProtKB-KW"/>
</dbReference>
<comment type="similarity">
    <text evidence="2">Belongs to the elicitin family.</text>
</comment>
<protein>
    <submittedName>
        <fullName evidence="8">Unnamed protein product</fullName>
    </submittedName>
</protein>
<evidence type="ECO:0000256" key="7">
    <source>
        <dbReference type="SAM" id="SignalP"/>
    </source>
</evidence>
<gene>
    <name evidence="8" type="ORF">Plil01_000230300</name>
</gene>
<evidence type="ECO:0000256" key="2">
    <source>
        <dbReference type="ARBA" id="ARBA00009544"/>
    </source>
</evidence>
<dbReference type="Proteomes" id="UP001165083">
    <property type="component" value="Unassembled WGS sequence"/>
</dbReference>
<dbReference type="AlphaFoldDB" id="A0A9W6TBS4"/>
<name>A0A9W6TBS4_9STRA</name>
<dbReference type="Pfam" id="PF00964">
    <property type="entry name" value="Elicitin"/>
    <property type="match status" value="1"/>
</dbReference>
<keyword evidence="4" id="KW-0928">Hypersensitive response elicitation</keyword>